<dbReference type="InterPro" id="IPR050235">
    <property type="entry name" value="CK1_Ser-Thr_kinase"/>
</dbReference>
<evidence type="ECO:0000256" key="2">
    <source>
        <dbReference type="ARBA" id="ARBA00022741"/>
    </source>
</evidence>
<feature type="binding site" evidence="4">
    <location>
        <position position="75"/>
    </location>
    <ligand>
        <name>ATP</name>
        <dbReference type="ChEBI" id="CHEBI:30616"/>
    </ligand>
</feature>
<evidence type="ECO:0000259" key="7">
    <source>
        <dbReference type="PROSITE" id="PS50011"/>
    </source>
</evidence>
<dbReference type="EMBL" id="JBBPFD010000012">
    <property type="protein sequence ID" value="KAK7904002.1"/>
    <property type="molecule type" value="Genomic_DNA"/>
</dbReference>
<keyword evidence="5" id="KW-0418">Kinase</keyword>
<protein>
    <recommendedName>
        <fullName evidence="1">non-specific serine/threonine protein kinase</fullName>
        <ecNumber evidence="1">2.7.11.1</ecNumber>
    </recommendedName>
</protein>
<evidence type="ECO:0000256" key="4">
    <source>
        <dbReference type="PROSITE-ProRule" id="PRU10141"/>
    </source>
</evidence>
<keyword evidence="5" id="KW-0808">Transferase</keyword>
<keyword evidence="5" id="KW-0723">Serine/threonine-protein kinase</keyword>
<proteinExistence type="inferred from homology"/>
<dbReference type="PROSITE" id="PS00107">
    <property type="entry name" value="PROTEIN_KINASE_ATP"/>
    <property type="match status" value="1"/>
</dbReference>
<gene>
    <name evidence="8" type="ORF">WMY93_016609</name>
</gene>
<dbReference type="Gene3D" id="3.30.200.20">
    <property type="entry name" value="Phosphorylase Kinase, domain 1"/>
    <property type="match status" value="1"/>
</dbReference>
<dbReference type="InterPro" id="IPR017441">
    <property type="entry name" value="Protein_kinase_ATP_BS"/>
</dbReference>
<dbReference type="InterPro" id="IPR000719">
    <property type="entry name" value="Prot_kinase_dom"/>
</dbReference>
<dbReference type="PROSITE" id="PS00108">
    <property type="entry name" value="PROTEIN_KINASE_ST"/>
    <property type="match status" value="1"/>
</dbReference>
<sequence>MPPKAKAATGGKGKGRAPAKRKLAEEFPPGEVLTDNAKKSWKLGAPIGQGGFGLIYLADENSAKPVGSDARYVIKVLDTLEYIHKHEYVHADIKASNLMLSYSDPSQVYLVDYGLAYRYCPEGVQKEYKEDPKRCHDGTIEFTSIDAHKGASNPSRRADLEILGYCLVQWLCGRLPWEDKLQDPSTCRDNISEFMKKCFPSQDKPEELQKYMEEVKTLGYQDQPPYDKLRSILQTGLKTLQLKDDGKLEFGTVNRTATPQPVLVFLFLSLSFSVHMEDSTGDMVVASRGVTRPRRWLLYAIIPPICSPQRALHSDHEVAIVKMETKMESGGGPGEGNQTETKEEDSIDGEESPVKKKRVYKKKEVNGVKKSPVKSPKPKKHFLNSQKWPRRLHQDSPKSPEADLRKPHLKLLAPFVLL</sequence>
<dbReference type="SMART" id="SM00220">
    <property type="entry name" value="S_TKc"/>
    <property type="match status" value="1"/>
</dbReference>
<evidence type="ECO:0000313" key="8">
    <source>
        <dbReference type="EMBL" id="KAK7904002.1"/>
    </source>
</evidence>
<dbReference type="PANTHER" id="PTHR11909">
    <property type="entry name" value="CASEIN KINASE-RELATED"/>
    <property type="match status" value="1"/>
</dbReference>
<dbReference type="GO" id="GO:0005524">
    <property type="term" value="F:ATP binding"/>
    <property type="evidence" value="ECO:0007669"/>
    <property type="project" value="UniProtKB-UniRule"/>
</dbReference>
<evidence type="ECO:0000256" key="6">
    <source>
        <dbReference type="SAM" id="MobiDB-lite"/>
    </source>
</evidence>
<name>A0AAW0NW35_9GOBI</name>
<reference evidence="9" key="1">
    <citation type="submission" date="2024-04" db="EMBL/GenBank/DDBJ databases">
        <title>Salinicola lusitanus LLJ914,a marine bacterium isolated from the Okinawa Trough.</title>
        <authorList>
            <person name="Li J."/>
        </authorList>
    </citation>
    <scope>NUCLEOTIDE SEQUENCE [LARGE SCALE GENOMIC DNA]</scope>
</reference>
<keyword evidence="2 4" id="KW-0547">Nucleotide-binding</keyword>
<feature type="compositionally biased region" description="Basic and acidic residues" evidence="6">
    <location>
        <begin position="392"/>
        <end position="406"/>
    </location>
</feature>
<evidence type="ECO:0000313" key="9">
    <source>
        <dbReference type="Proteomes" id="UP001460270"/>
    </source>
</evidence>
<accession>A0AAW0NW35</accession>
<dbReference type="EC" id="2.7.11.1" evidence="1"/>
<dbReference type="InterPro" id="IPR008271">
    <property type="entry name" value="Ser/Thr_kinase_AS"/>
</dbReference>
<evidence type="ECO:0000256" key="3">
    <source>
        <dbReference type="ARBA" id="ARBA00022840"/>
    </source>
</evidence>
<dbReference type="Pfam" id="PF00069">
    <property type="entry name" value="Pkinase"/>
    <property type="match status" value="1"/>
</dbReference>
<keyword evidence="9" id="KW-1185">Reference proteome</keyword>
<dbReference type="SUPFAM" id="SSF56112">
    <property type="entry name" value="Protein kinase-like (PK-like)"/>
    <property type="match status" value="1"/>
</dbReference>
<dbReference type="Gene3D" id="1.10.510.10">
    <property type="entry name" value="Transferase(Phosphotransferase) domain 1"/>
    <property type="match status" value="1"/>
</dbReference>
<comment type="caution">
    <text evidence="8">The sequence shown here is derived from an EMBL/GenBank/DDBJ whole genome shotgun (WGS) entry which is preliminary data.</text>
</comment>
<organism evidence="8 9">
    <name type="scientific">Mugilogobius chulae</name>
    <name type="common">yellowstripe goby</name>
    <dbReference type="NCBI Taxonomy" id="88201"/>
    <lineage>
        <taxon>Eukaryota</taxon>
        <taxon>Metazoa</taxon>
        <taxon>Chordata</taxon>
        <taxon>Craniata</taxon>
        <taxon>Vertebrata</taxon>
        <taxon>Euteleostomi</taxon>
        <taxon>Actinopterygii</taxon>
        <taxon>Neopterygii</taxon>
        <taxon>Teleostei</taxon>
        <taxon>Neoteleostei</taxon>
        <taxon>Acanthomorphata</taxon>
        <taxon>Gobiaria</taxon>
        <taxon>Gobiiformes</taxon>
        <taxon>Gobioidei</taxon>
        <taxon>Gobiidae</taxon>
        <taxon>Gobionellinae</taxon>
        <taxon>Mugilogobius</taxon>
    </lineage>
</organism>
<dbReference type="InterPro" id="IPR011009">
    <property type="entry name" value="Kinase-like_dom_sf"/>
</dbReference>
<dbReference type="PROSITE" id="PS50011">
    <property type="entry name" value="PROTEIN_KINASE_DOM"/>
    <property type="match status" value="1"/>
</dbReference>
<dbReference type="AlphaFoldDB" id="A0AAW0NW35"/>
<evidence type="ECO:0000256" key="5">
    <source>
        <dbReference type="RuleBase" id="RU000304"/>
    </source>
</evidence>
<comment type="similarity">
    <text evidence="5">Belongs to the protein kinase superfamily.</text>
</comment>
<feature type="compositionally biased region" description="Acidic residues" evidence="6">
    <location>
        <begin position="342"/>
        <end position="351"/>
    </location>
</feature>
<feature type="region of interest" description="Disordered" evidence="6">
    <location>
        <begin position="325"/>
        <end position="407"/>
    </location>
</feature>
<evidence type="ECO:0000256" key="1">
    <source>
        <dbReference type="ARBA" id="ARBA00012513"/>
    </source>
</evidence>
<feature type="domain" description="Protein kinase" evidence="7">
    <location>
        <begin position="1"/>
        <end position="237"/>
    </location>
</feature>
<keyword evidence="3 4" id="KW-0067">ATP-binding</keyword>
<dbReference type="Proteomes" id="UP001460270">
    <property type="component" value="Unassembled WGS sequence"/>
</dbReference>
<feature type="region of interest" description="Disordered" evidence="6">
    <location>
        <begin position="1"/>
        <end position="28"/>
    </location>
</feature>
<dbReference type="GO" id="GO:0004674">
    <property type="term" value="F:protein serine/threonine kinase activity"/>
    <property type="evidence" value="ECO:0007669"/>
    <property type="project" value="UniProtKB-KW"/>
</dbReference>